<feature type="compositionally biased region" description="Low complexity" evidence="1">
    <location>
        <begin position="360"/>
        <end position="374"/>
    </location>
</feature>
<evidence type="ECO:0000313" key="5">
    <source>
        <dbReference type="Proteomes" id="UP001596388"/>
    </source>
</evidence>
<accession>A0ABD5WVM5</accession>
<evidence type="ECO:0000256" key="2">
    <source>
        <dbReference type="SAM" id="Phobius"/>
    </source>
</evidence>
<gene>
    <name evidence="4" type="ORF">ACFQKD_04530</name>
</gene>
<keyword evidence="2" id="KW-0812">Transmembrane</keyword>
<feature type="compositionally biased region" description="Acidic residues" evidence="1">
    <location>
        <begin position="335"/>
        <end position="350"/>
    </location>
</feature>
<evidence type="ECO:0000259" key="3">
    <source>
        <dbReference type="SMART" id="SM00769"/>
    </source>
</evidence>
<evidence type="ECO:0000256" key="1">
    <source>
        <dbReference type="SAM" id="MobiDB-lite"/>
    </source>
</evidence>
<dbReference type="SMART" id="SM00769">
    <property type="entry name" value="WHy"/>
    <property type="match status" value="2"/>
</dbReference>
<sequence>MSGSPGTSQSHRETDRAVSTVRAVAAAVVVLVAAVGGAFALGVVGAPSVVGVENRFGEVTNETTVVESDLVVNNPNPIGVRLGGVTADYAVTMNGITMAEGTKEGVGVTTGNTSVPFETSLDNSKIPAWWVSHVNNGEHTDLLVDADVRSSLVGQSYGTQVSRDVNTSIIEAFRTSEPKPLNASSPVVSDPVLILERTEADWGTVDDDTTEVEMTLYLHNPKSYPITVSKIGYDIYMNNITMGSGEAGRTTAIPPGETVAVEATTEIRTQRLDEWWVSHLQQNQVTDLTMPFYLVIDLSEAGAGEQRIHLDGYQRTVETDLFGTKNATDSGAATDAEDTDESGTDGDDESTATPTDDTNEPSTETATPTGTATPTPTPDGSDDGPLGTPVPTETPTGTTTTSDDGLFAVAATVPR</sequence>
<feature type="compositionally biased region" description="Low complexity" evidence="1">
    <location>
        <begin position="383"/>
        <end position="401"/>
    </location>
</feature>
<dbReference type="AlphaFoldDB" id="A0ABD5WVM5"/>
<dbReference type="RefSeq" id="WP_276238972.1">
    <property type="nucleotide sequence ID" value="NZ_CP119989.1"/>
</dbReference>
<dbReference type="Gene3D" id="2.60.40.10">
    <property type="entry name" value="Immunoglobulins"/>
    <property type="match status" value="2"/>
</dbReference>
<feature type="transmembrane region" description="Helical" evidence="2">
    <location>
        <begin position="21"/>
        <end position="46"/>
    </location>
</feature>
<reference evidence="4 5" key="1">
    <citation type="journal article" date="2019" name="Int. J. Syst. Evol. Microbiol.">
        <title>The Global Catalogue of Microorganisms (GCM) 10K type strain sequencing project: providing services to taxonomists for standard genome sequencing and annotation.</title>
        <authorList>
            <consortium name="The Broad Institute Genomics Platform"/>
            <consortium name="The Broad Institute Genome Sequencing Center for Infectious Disease"/>
            <person name="Wu L."/>
            <person name="Ma J."/>
        </authorList>
    </citation>
    <scope>NUCLEOTIDE SEQUENCE [LARGE SCALE GENOMIC DNA]</scope>
    <source>
        <strain evidence="4 5">DT55</strain>
    </source>
</reference>
<keyword evidence="5" id="KW-1185">Reference proteome</keyword>
<name>A0ABD5WVM5_9EURY</name>
<dbReference type="SUPFAM" id="SSF117070">
    <property type="entry name" value="LEA14-like"/>
    <property type="match status" value="2"/>
</dbReference>
<feature type="domain" description="Water stress and hypersensitive response" evidence="3">
    <location>
        <begin position="49"/>
        <end position="166"/>
    </location>
</feature>
<dbReference type="Pfam" id="PF03168">
    <property type="entry name" value="LEA_2"/>
    <property type="match status" value="2"/>
</dbReference>
<dbReference type="InterPro" id="IPR013990">
    <property type="entry name" value="WHy-dom"/>
</dbReference>
<comment type="caution">
    <text evidence="4">The sequence shown here is derived from an EMBL/GenBank/DDBJ whole genome shotgun (WGS) entry which is preliminary data.</text>
</comment>
<dbReference type="Proteomes" id="UP001596388">
    <property type="component" value="Unassembled WGS sequence"/>
</dbReference>
<feature type="region of interest" description="Disordered" evidence="1">
    <location>
        <begin position="324"/>
        <end position="415"/>
    </location>
</feature>
<dbReference type="GeneID" id="79269547"/>
<organism evidence="4 5">
    <name type="scientific">Halobaculum marinum</name>
    <dbReference type="NCBI Taxonomy" id="3031996"/>
    <lineage>
        <taxon>Archaea</taxon>
        <taxon>Methanobacteriati</taxon>
        <taxon>Methanobacteriota</taxon>
        <taxon>Stenosarchaea group</taxon>
        <taxon>Halobacteria</taxon>
        <taxon>Halobacteriales</taxon>
        <taxon>Haloferacaceae</taxon>
        <taxon>Halobaculum</taxon>
    </lineage>
</organism>
<dbReference type="EMBL" id="JBHTAG010000002">
    <property type="protein sequence ID" value="MFC7096563.1"/>
    <property type="molecule type" value="Genomic_DNA"/>
</dbReference>
<evidence type="ECO:0000313" key="4">
    <source>
        <dbReference type="EMBL" id="MFC7096563.1"/>
    </source>
</evidence>
<dbReference type="InterPro" id="IPR004864">
    <property type="entry name" value="LEA_2"/>
</dbReference>
<proteinExistence type="predicted"/>
<protein>
    <submittedName>
        <fullName evidence="4">LEA type 2 family protein</fullName>
    </submittedName>
</protein>
<dbReference type="InterPro" id="IPR013783">
    <property type="entry name" value="Ig-like_fold"/>
</dbReference>
<keyword evidence="2" id="KW-0472">Membrane</keyword>
<keyword evidence="2" id="KW-1133">Transmembrane helix</keyword>
<feature type="domain" description="Water stress and hypersensitive response" evidence="3">
    <location>
        <begin position="195"/>
        <end position="313"/>
    </location>
</feature>